<reference evidence="2 3" key="1">
    <citation type="journal article" date="2019" name="Sci. Rep.">
        <title>A high-quality genome of Eragrostis curvula grass provides insights into Poaceae evolution and supports new strategies to enhance forage quality.</title>
        <authorList>
            <person name="Carballo J."/>
            <person name="Santos B.A.C.M."/>
            <person name="Zappacosta D."/>
            <person name="Garbus I."/>
            <person name="Selva J.P."/>
            <person name="Gallo C.A."/>
            <person name="Diaz A."/>
            <person name="Albertini E."/>
            <person name="Caccamo M."/>
            <person name="Echenique V."/>
        </authorList>
    </citation>
    <scope>NUCLEOTIDE SEQUENCE [LARGE SCALE GENOMIC DNA]</scope>
    <source>
        <strain evidence="3">cv. Victoria</strain>
        <tissue evidence="2">Leaf</tissue>
    </source>
</reference>
<protein>
    <recommendedName>
        <fullName evidence="4">SMP domain-containing protein</fullName>
    </recommendedName>
</protein>
<keyword evidence="1" id="KW-0732">Signal</keyword>
<comment type="caution">
    <text evidence="2">The sequence shown here is derived from an EMBL/GenBank/DDBJ whole genome shotgun (WGS) entry which is preliminary data.</text>
</comment>
<name>A0A5J9U7B5_9POAL</name>
<evidence type="ECO:0008006" key="4">
    <source>
        <dbReference type="Google" id="ProtNLM"/>
    </source>
</evidence>
<gene>
    <name evidence="2" type="ORF">EJB05_35606</name>
</gene>
<proteinExistence type="predicted"/>
<dbReference type="EMBL" id="RWGY01000029">
    <property type="protein sequence ID" value="TVU19456.1"/>
    <property type="molecule type" value="Genomic_DNA"/>
</dbReference>
<dbReference type="Gramene" id="TVU19456">
    <property type="protein sequence ID" value="TVU19456"/>
    <property type="gene ID" value="EJB05_35606"/>
</dbReference>
<accession>A0A5J9U7B5</accession>
<organism evidence="2 3">
    <name type="scientific">Eragrostis curvula</name>
    <name type="common">weeping love grass</name>
    <dbReference type="NCBI Taxonomy" id="38414"/>
    <lineage>
        <taxon>Eukaryota</taxon>
        <taxon>Viridiplantae</taxon>
        <taxon>Streptophyta</taxon>
        <taxon>Embryophyta</taxon>
        <taxon>Tracheophyta</taxon>
        <taxon>Spermatophyta</taxon>
        <taxon>Magnoliopsida</taxon>
        <taxon>Liliopsida</taxon>
        <taxon>Poales</taxon>
        <taxon>Poaceae</taxon>
        <taxon>PACMAD clade</taxon>
        <taxon>Chloridoideae</taxon>
        <taxon>Eragrostideae</taxon>
        <taxon>Eragrostidinae</taxon>
        <taxon>Eragrostis</taxon>
    </lineage>
</organism>
<evidence type="ECO:0000256" key="1">
    <source>
        <dbReference type="SAM" id="SignalP"/>
    </source>
</evidence>
<dbReference type="Proteomes" id="UP000324897">
    <property type="component" value="Chromosome 7"/>
</dbReference>
<evidence type="ECO:0000313" key="3">
    <source>
        <dbReference type="Proteomes" id="UP000324897"/>
    </source>
</evidence>
<feature type="non-terminal residue" evidence="2">
    <location>
        <position position="1"/>
    </location>
</feature>
<dbReference type="AlphaFoldDB" id="A0A5J9U7B5"/>
<evidence type="ECO:0000313" key="2">
    <source>
        <dbReference type="EMBL" id="TVU19456.1"/>
    </source>
</evidence>
<sequence>MELSSLLPLLPFLIVGFIHLRTARVNGHNATWERAVSDMVKSIRNAASSGDVVDVSKGTLPLCERGDLPGRVGKGVPRRRWC</sequence>
<feature type="chain" id="PRO_5023926573" description="SMP domain-containing protein" evidence="1">
    <location>
        <begin position="28"/>
        <end position="82"/>
    </location>
</feature>
<keyword evidence="3" id="KW-1185">Reference proteome</keyword>
<feature type="signal peptide" evidence="1">
    <location>
        <begin position="1"/>
        <end position="27"/>
    </location>
</feature>